<dbReference type="SFLD" id="SFLDG00002">
    <property type="entry name" value="C1.7:_P-type_atpase_like"/>
    <property type="match status" value="1"/>
</dbReference>
<organism evidence="12 13">
    <name type="scientific">Schizopora paradoxa</name>
    <dbReference type="NCBI Taxonomy" id="27342"/>
    <lineage>
        <taxon>Eukaryota</taxon>
        <taxon>Fungi</taxon>
        <taxon>Dikarya</taxon>
        <taxon>Basidiomycota</taxon>
        <taxon>Agaricomycotina</taxon>
        <taxon>Agaricomycetes</taxon>
        <taxon>Hymenochaetales</taxon>
        <taxon>Schizoporaceae</taxon>
        <taxon>Schizopora</taxon>
    </lineage>
</organism>
<keyword evidence="5" id="KW-0067">ATP-binding</keyword>
<evidence type="ECO:0000256" key="8">
    <source>
        <dbReference type="ARBA" id="ARBA00023136"/>
    </source>
</evidence>
<dbReference type="STRING" id="27342.A0A0H2RUQ1"/>
<evidence type="ECO:0000259" key="11">
    <source>
        <dbReference type="SMART" id="SM00831"/>
    </source>
</evidence>
<keyword evidence="13" id="KW-1185">Reference proteome</keyword>
<reference evidence="12 13" key="1">
    <citation type="submission" date="2015-04" db="EMBL/GenBank/DDBJ databases">
        <title>Complete genome sequence of Schizopora paradoxa KUC8140, a cosmopolitan wood degrader in East Asia.</title>
        <authorList>
            <consortium name="DOE Joint Genome Institute"/>
            <person name="Min B."/>
            <person name="Park H."/>
            <person name="Jang Y."/>
            <person name="Kim J.-J."/>
            <person name="Kim K.H."/>
            <person name="Pangilinan J."/>
            <person name="Lipzen A."/>
            <person name="Riley R."/>
            <person name="Grigoriev I.V."/>
            <person name="Spatafora J.W."/>
            <person name="Choi I.-G."/>
        </authorList>
    </citation>
    <scope>NUCLEOTIDE SEQUENCE [LARGE SCALE GENOMIC DNA]</scope>
    <source>
        <strain evidence="12 13">KUC8140</strain>
    </source>
</reference>
<dbReference type="GO" id="GO:1990573">
    <property type="term" value="P:potassium ion import across plasma membrane"/>
    <property type="evidence" value="ECO:0007669"/>
    <property type="project" value="TreeGrafter"/>
</dbReference>
<dbReference type="InterPro" id="IPR018303">
    <property type="entry name" value="ATPase_P-typ_P_site"/>
</dbReference>
<keyword evidence="8 10" id="KW-0472">Membrane</keyword>
<dbReference type="Proteomes" id="UP000053477">
    <property type="component" value="Unassembled WGS sequence"/>
</dbReference>
<evidence type="ECO:0000313" key="12">
    <source>
        <dbReference type="EMBL" id="KLO15317.1"/>
    </source>
</evidence>
<dbReference type="GO" id="GO:0005886">
    <property type="term" value="C:plasma membrane"/>
    <property type="evidence" value="ECO:0007669"/>
    <property type="project" value="UniProtKB-SubCell"/>
</dbReference>
<dbReference type="Pfam" id="PF00689">
    <property type="entry name" value="Cation_ATPase_C"/>
    <property type="match status" value="1"/>
</dbReference>
<dbReference type="InterPro" id="IPR023214">
    <property type="entry name" value="HAD_sf"/>
</dbReference>
<name>A0A0H2RUQ1_9AGAM</name>
<dbReference type="Pfam" id="PF00690">
    <property type="entry name" value="Cation_ATPase_N"/>
    <property type="match status" value="1"/>
</dbReference>
<evidence type="ECO:0000256" key="5">
    <source>
        <dbReference type="ARBA" id="ARBA00022840"/>
    </source>
</evidence>
<dbReference type="InterPro" id="IPR004014">
    <property type="entry name" value="ATPase_P-typ_cation-transptr_N"/>
</dbReference>
<dbReference type="PRINTS" id="PR00119">
    <property type="entry name" value="CATATPASE"/>
</dbReference>
<dbReference type="SFLD" id="SFLDS00003">
    <property type="entry name" value="Haloacid_Dehalogenase"/>
    <property type="match status" value="1"/>
</dbReference>
<dbReference type="NCBIfam" id="TIGR01494">
    <property type="entry name" value="ATPase_P-type"/>
    <property type="match status" value="2"/>
</dbReference>
<keyword evidence="6" id="KW-1278">Translocase</keyword>
<keyword evidence="3 10" id="KW-0812">Transmembrane</keyword>
<dbReference type="InterPro" id="IPR001757">
    <property type="entry name" value="P_typ_ATPase"/>
</dbReference>
<dbReference type="SUPFAM" id="SSF56784">
    <property type="entry name" value="HAD-like"/>
    <property type="match status" value="1"/>
</dbReference>
<feature type="region of interest" description="Disordered" evidence="9">
    <location>
        <begin position="1"/>
        <end position="30"/>
    </location>
</feature>
<dbReference type="Gene3D" id="3.40.50.1000">
    <property type="entry name" value="HAD superfamily/HAD-like"/>
    <property type="match status" value="1"/>
</dbReference>
<dbReference type="AlphaFoldDB" id="A0A0H2RUQ1"/>
<dbReference type="PANTHER" id="PTHR43294:SF21">
    <property type="entry name" value="CATION TRANSPORTING ATPASE"/>
    <property type="match status" value="1"/>
</dbReference>
<comment type="subcellular location">
    <subcellularLocation>
        <location evidence="1">Cell membrane</location>
        <topology evidence="1">Multi-pass membrane protein</topology>
    </subcellularLocation>
</comment>
<dbReference type="InParanoid" id="A0A0H2RUQ1"/>
<dbReference type="GO" id="GO:1902600">
    <property type="term" value="P:proton transmembrane transport"/>
    <property type="evidence" value="ECO:0007669"/>
    <property type="project" value="TreeGrafter"/>
</dbReference>
<feature type="transmembrane region" description="Helical" evidence="10">
    <location>
        <begin position="1060"/>
        <end position="1082"/>
    </location>
</feature>
<evidence type="ECO:0000256" key="9">
    <source>
        <dbReference type="SAM" id="MobiDB-lite"/>
    </source>
</evidence>
<dbReference type="Gene3D" id="3.40.1110.10">
    <property type="entry name" value="Calcium-transporting ATPase, cytoplasmic domain N"/>
    <property type="match status" value="1"/>
</dbReference>
<dbReference type="InterPro" id="IPR008250">
    <property type="entry name" value="ATPase_P-typ_transduc_dom_A_sf"/>
</dbReference>
<evidence type="ECO:0000313" key="13">
    <source>
        <dbReference type="Proteomes" id="UP000053477"/>
    </source>
</evidence>
<dbReference type="Gene3D" id="2.70.150.10">
    <property type="entry name" value="Calcium-transporting ATPase, cytoplasmic transduction domain A"/>
    <property type="match status" value="1"/>
</dbReference>
<evidence type="ECO:0000256" key="1">
    <source>
        <dbReference type="ARBA" id="ARBA00004651"/>
    </source>
</evidence>
<keyword evidence="2" id="KW-1003">Cell membrane</keyword>
<dbReference type="FunFam" id="3.40.1110.10:FF:000061">
    <property type="entry name" value="Potassium-transporting ATPase alpha chain 1"/>
    <property type="match status" value="1"/>
</dbReference>
<dbReference type="FunFam" id="3.40.50.1000:FF:000083">
    <property type="entry name" value="Sodium/potassium-transporting ATPase subunit alpha"/>
    <property type="match status" value="1"/>
</dbReference>
<dbReference type="PRINTS" id="PR00121">
    <property type="entry name" value="NAKATPASE"/>
</dbReference>
<dbReference type="InterPro" id="IPR044492">
    <property type="entry name" value="P_typ_ATPase_HD_dom"/>
</dbReference>
<dbReference type="SMART" id="SM00831">
    <property type="entry name" value="Cation_ATPase_N"/>
    <property type="match status" value="1"/>
</dbReference>
<feature type="transmembrane region" description="Helical" evidence="10">
    <location>
        <begin position="791"/>
        <end position="824"/>
    </location>
</feature>
<dbReference type="GO" id="GO:0005524">
    <property type="term" value="F:ATP binding"/>
    <property type="evidence" value="ECO:0007669"/>
    <property type="project" value="UniProtKB-KW"/>
</dbReference>
<evidence type="ECO:0000256" key="2">
    <source>
        <dbReference type="ARBA" id="ARBA00022475"/>
    </source>
</evidence>
<dbReference type="GO" id="GO:0030007">
    <property type="term" value="P:intracellular potassium ion homeostasis"/>
    <property type="evidence" value="ECO:0007669"/>
    <property type="project" value="TreeGrafter"/>
</dbReference>
<feature type="transmembrane region" description="Helical" evidence="10">
    <location>
        <begin position="295"/>
        <end position="319"/>
    </location>
</feature>
<dbReference type="SUPFAM" id="SSF81665">
    <property type="entry name" value="Calcium ATPase, transmembrane domain M"/>
    <property type="match status" value="2"/>
</dbReference>
<proteinExistence type="predicted"/>
<feature type="transmembrane region" description="Helical" evidence="10">
    <location>
        <begin position="325"/>
        <end position="350"/>
    </location>
</feature>
<dbReference type="SUPFAM" id="SSF81660">
    <property type="entry name" value="Metal cation-transporting ATPase, ATP-binding domain N"/>
    <property type="match status" value="1"/>
</dbReference>
<feature type="domain" description="Cation-transporting P-type ATPase N-terminal" evidence="11">
    <location>
        <begin position="41"/>
        <end position="122"/>
    </location>
</feature>
<sequence>MHRELTKEDRELANAGYSHLEEEKEKKAGGKDADLDKVDIIEHTLTFSALADTMATSIEPKGGSGSAGLTVSEAQTRLARDGKNVLTPPKKKSAFRKYLDCLLTMFNILLIVAGILEYVLLGINFHENFQNTYLGGILIAVAFLNAFIEFYQLQKSEAILASFLAMIPPSCRVVRDSTLITVPAADLVKGDVVLVRMGDKTPADMILFWASDLKVDNSSLTGESEPQERLPLPDGSKARVVEAENLIFNSTLVVSGEAYGVVVRTGDHTLIGQIAALTGGESGNKSPLGVEISRFVVMVSTIAVIFAIVFFAVGISTVYKSNGAATVTFAVSILVAFVPEGLPSVVTLLLSIAAKRMAAENVLVKDLQGVETLGSLTLLATDKTGTLTRNQMTVTNLWSSGKMYTAFQSNNDDADTEAFTIDKPGMREMTDISALNSRVKFDKTDVPFAKRQILGDATETGLARFAGRYIQDYDAHQQKHPKVFEVPFNSTNKWALVIIDKPHTDGQYTSYIKGAPERVLAKCTTYLNNGVLEPITPEFKTQYDEAYDYMASRGHRVIACAQLLLPDSKYPTGHAFSKTDYPSAEYCFVGLVSLEDPPKHGVREAIGKLRLAGIKVMMVTGDHPKTAEAIARKINLILGDTKESLAKKTGRGVNEIYEDEVKAVVVHGDDIDKLQGWEWDNIFSKEEIVFARTSPQHKLEIVKRAQALGHVVGVTGDGVNDSPALKKADLGIAMNISGSDVSKEAANMILLDDNFASTVNGVQEGRQIFVNLKRSIQYTISHSTPEVIPQLLYVVVPIPLPISAILILVIDLGFELFVALSFAWDPPETKDGLMRMPPRKPVNERSIISLKKRALRRTKTLRHNSRTMSMTESLTPAKPSFITKWKLMLKTPFTRVFWEDVFEHSDDENLVDSKLLSYAYLEAGVIEMLGSLVGYFVVFFKSGFSPSDLRRAQQAFSTSQPFFTKTSPDFINYQGRSISAADQVTALARAQSIVYLSIFITQCFNVFAVKAKFTFPFGRQVLRNYYNFAGIFCGACLGIFIIYTPPLHVVFGGTDKLSPLYWLIPCAFGVLLLIWTSIRVLLLRKGLEQARVKDIHGLMMFPTMRTMSIARTKTK</sequence>
<feature type="transmembrane region" description="Helical" evidence="10">
    <location>
        <begin position="918"/>
        <end position="940"/>
    </location>
</feature>
<dbReference type="InterPro" id="IPR050510">
    <property type="entry name" value="Cation_transp_ATPase_P-type"/>
</dbReference>
<dbReference type="PROSITE" id="PS00154">
    <property type="entry name" value="ATPASE_E1_E2"/>
    <property type="match status" value="1"/>
</dbReference>
<dbReference type="GO" id="GO:0005391">
    <property type="term" value="F:P-type sodium:potassium-exchanging transporter activity"/>
    <property type="evidence" value="ECO:0007669"/>
    <property type="project" value="TreeGrafter"/>
</dbReference>
<keyword evidence="7 10" id="KW-1133">Transmembrane helix</keyword>
<dbReference type="SFLD" id="SFLDF00027">
    <property type="entry name" value="p-type_atpase"/>
    <property type="match status" value="1"/>
</dbReference>
<dbReference type="Pfam" id="PF13246">
    <property type="entry name" value="Cation_ATPase"/>
    <property type="match status" value="1"/>
</dbReference>
<dbReference type="PANTHER" id="PTHR43294">
    <property type="entry name" value="SODIUM/POTASSIUM-TRANSPORTING ATPASE SUBUNIT ALPHA"/>
    <property type="match status" value="1"/>
</dbReference>
<gene>
    <name evidence="12" type="ORF">SCHPADRAFT_824868</name>
</gene>
<feature type="compositionally biased region" description="Basic and acidic residues" evidence="9">
    <location>
        <begin position="1"/>
        <end position="12"/>
    </location>
</feature>
<dbReference type="EMBL" id="KQ085931">
    <property type="protein sequence ID" value="KLO15317.1"/>
    <property type="molecule type" value="Genomic_DNA"/>
</dbReference>
<dbReference type="GO" id="GO:0006883">
    <property type="term" value="P:intracellular sodium ion homeostasis"/>
    <property type="evidence" value="ECO:0007669"/>
    <property type="project" value="TreeGrafter"/>
</dbReference>
<evidence type="ECO:0000256" key="3">
    <source>
        <dbReference type="ARBA" id="ARBA00022692"/>
    </source>
</evidence>
<dbReference type="OrthoDB" id="158672at2759"/>
<evidence type="ECO:0000256" key="7">
    <source>
        <dbReference type="ARBA" id="ARBA00022989"/>
    </source>
</evidence>
<dbReference type="InterPro" id="IPR023298">
    <property type="entry name" value="ATPase_P-typ_TM_dom_sf"/>
</dbReference>
<dbReference type="InterPro" id="IPR023299">
    <property type="entry name" value="ATPase_P-typ_cyto_dom_N"/>
</dbReference>
<dbReference type="SUPFAM" id="SSF81653">
    <property type="entry name" value="Calcium ATPase, transduction domain A"/>
    <property type="match status" value="1"/>
</dbReference>
<evidence type="ECO:0000256" key="4">
    <source>
        <dbReference type="ARBA" id="ARBA00022741"/>
    </source>
</evidence>
<accession>A0A0H2RUQ1</accession>
<evidence type="ECO:0000256" key="10">
    <source>
        <dbReference type="SAM" id="Phobius"/>
    </source>
</evidence>
<dbReference type="GO" id="GO:0036376">
    <property type="term" value="P:sodium ion export across plasma membrane"/>
    <property type="evidence" value="ECO:0007669"/>
    <property type="project" value="TreeGrafter"/>
</dbReference>
<feature type="transmembrane region" description="Helical" evidence="10">
    <location>
        <begin position="133"/>
        <end position="151"/>
    </location>
</feature>
<dbReference type="Pfam" id="PF00122">
    <property type="entry name" value="E1-E2_ATPase"/>
    <property type="match status" value="1"/>
</dbReference>
<protein>
    <submittedName>
        <fullName evidence="12">Aminophospholipid-transporting P-type ATPase</fullName>
    </submittedName>
</protein>
<dbReference type="InterPro" id="IPR036412">
    <property type="entry name" value="HAD-like_sf"/>
</dbReference>
<dbReference type="InterPro" id="IPR059000">
    <property type="entry name" value="ATPase_P-type_domA"/>
</dbReference>
<feature type="compositionally biased region" description="Basic and acidic residues" evidence="9">
    <location>
        <begin position="19"/>
        <end position="30"/>
    </location>
</feature>
<feature type="transmembrane region" description="Helical" evidence="10">
    <location>
        <begin position="1025"/>
        <end position="1045"/>
    </location>
</feature>
<evidence type="ECO:0000256" key="6">
    <source>
        <dbReference type="ARBA" id="ARBA00022967"/>
    </source>
</evidence>
<dbReference type="GO" id="GO:0016887">
    <property type="term" value="F:ATP hydrolysis activity"/>
    <property type="evidence" value="ECO:0007669"/>
    <property type="project" value="InterPro"/>
</dbReference>
<dbReference type="InterPro" id="IPR006068">
    <property type="entry name" value="ATPase_P-typ_cation-transptr_C"/>
</dbReference>
<dbReference type="Gene3D" id="1.20.1110.10">
    <property type="entry name" value="Calcium-transporting ATPase, transmembrane domain"/>
    <property type="match status" value="2"/>
</dbReference>
<keyword evidence="4" id="KW-0547">Nucleotide-binding</keyword>
<feature type="transmembrane region" description="Helical" evidence="10">
    <location>
        <begin position="98"/>
        <end position="121"/>
    </location>
</feature>